<dbReference type="AlphaFoldDB" id="A0A9Q0RB68"/>
<organism evidence="2 3">
    <name type="scientific">Anaeramoeba ignava</name>
    <name type="common">Anaerobic marine amoeba</name>
    <dbReference type="NCBI Taxonomy" id="1746090"/>
    <lineage>
        <taxon>Eukaryota</taxon>
        <taxon>Metamonada</taxon>
        <taxon>Anaeramoebidae</taxon>
        <taxon>Anaeramoeba</taxon>
    </lineage>
</organism>
<sequence length="813" mass="97041">MENQNQKQNEIENQIEKQNQIGNENQNQNENQIENQKQNQIENEKENQIENQNENEKENENQNQNQNQIKNQIKNENQNQNQIGNEKENQNENQNQNQIGNEKENKNQNQNEEMDSLRKSMIEIRKSDGSIINRKIAIGIFNKMFAKEQQKWVILLYFFSEKFCAPFFRKYFAQNLEKIEQFEKSFILIKKNYLYFLHTRIKRFFAKNWMIFVRDPEIKEIIQESKKIFLDYYQKYSFIFRVLDPYQYTDYCNEEQNFKNAIEIEKEFKAKPIIESNIFGFSSYSNEKFMLLFGNLNPKHQVQKMVQLANFYSDLGKMDLSQILLQNVDKIVSNSVNERDQFDLLLEKSGLLIKQMKFDESLNLSEKLYSQAINLKMEQKITNFLLKNISICYSKKFLFNESMKFLKMMHKDELGFSDFIQFCNKQAINFMNQMKFDKSQKYLEMAQNSIELTQNFPKDYLVDQYNFHDEITNIFGKETAQMVISFIQKKMFQIKKSLLSFQTLENQGILNCLLGNYEKAYDLFSLQHGNYFARTDKFLVAKSLNYLAHTSYLLGNLSQSLSYHQRSLKMYVELKKDYSIMEHCVFSLVIFQKLGLSSSSEFEYNYSKFQELRPKYEKDEKYSSLINIFEVFFCKTPITLSRKLELITETLEKMKKRGLTYIIVSRFHLKLLIKLEISNPESDLDDLLKKVRNSQNNLAPLLQGYCNILFEIAKIYFKKKDYDLAHSIHMNVLHHRKDFRKGLYLLAKSYQKVAEVYQILNKKDEAIFHYKNALNCYENSPQIYHGEKIPISLKKIEKLNEKLNEILNSIKLN</sequence>
<feature type="compositionally biased region" description="Basic and acidic residues" evidence="1">
    <location>
        <begin position="42"/>
        <end position="60"/>
    </location>
</feature>
<gene>
    <name evidence="2" type="ORF">M0811_08373</name>
</gene>
<feature type="compositionally biased region" description="Low complexity" evidence="1">
    <location>
        <begin position="1"/>
        <end position="41"/>
    </location>
</feature>
<proteinExistence type="predicted"/>
<dbReference type="InterPro" id="IPR011990">
    <property type="entry name" value="TPR-like_helical_dom_sf"/>
</dbReference>
<keyword evidence="3" id="KW-1185">Reference proteome</keyword>
<evidence type="ECO:0000313" key="2">
    <source>
        <dbReference type="EMBL" id="KAJ5073809.1"/>
    </source>
</evidence>
<protein>
    <recommendedName>
        <fullName evidence="4">Tetratricopeptide repeat protein</fullName>
    </recommendedName>
</protein>
<reference evidence="2" key="1">
    <citation type="submission" date="2022-10" db="EMBL/GenBank/DDBJ databases">
        <title>Novel sulphate-reducing endosymbionts in the free-living metamonad Anaeramoeba.</title>
        <authorList>
            <person name="Jerlstrom-Hultqvist J."/>
            <person name="Cepicka I."/>
            <person name="Gallot-Lavallee L."/>
            <person name="Salas-Leiva D."/>
            <person name="Curtis B.A."/>
            <person name="Zahonova K."/>
            <person name="Pipaliya S."/>
            <person name="Dacks J."/>
            <person name="Roger A.J."/>
        </authorList>
    </citation>
    <scope>NUCLEOTIDE SEQUENCE</scope>
    <source>
        <strain evidence="2">BMAN</strain>
    </source>
</reference>
<comment type="caution">
    <text evidence="2">The sequence shown here is derived from an EMBL/GenBank/DDBJ whole genome shotgun (WGS) entry which is preliminary data.</text>
</comment>
<dbReference type="PANTHER" id="PTHR34586:SF8">
    <property type="entry name" value="NUCLEASE-RELATED"/>
    <property type="match status" value="1"/>
</dbReference>
<dbReference type="Proteomes" id="UP001149090">
    <property type="component" value="Unassembled WGS sequence"/>
</dbReference>
<dbReference type="SMART" id="SM00028">
    <property type="entry name" value="TPR"/>
    <property type="match status" value="3"/>
</dbReference>
<dbReference type="InterPro" id="IPR053097">
    <property type="entry name" value="Prespore_vesicle_assoc"/>
</dbReference>
<dbReference type="InterPro" id="IPR019734">
    <property type="entry name" value="TPR_rpt"/>
</dbReference>
<dbReference type="Gene3D" id="1.25.40.10">
    <property type="entry name" value="Tetratricopeptide repeat domain"/>
    <property type="match status" value="2"/>
</dbReference>
<feature type="region of interest" description="Disordered" evidence="1">
    <location>
        <begin position="86"/>
        <end position="114"/>
    </location>
</feature>
<dbReference type="PANTHER" id="PTHR34586">
    <property type="entry name" value="SPERACT/SCAVENGER RECEPTOR DOMAIN-CONTAINING PROTEIN"/>
    <property type="match status" value="1"/>
</dbReference>
<evidence type="ECO:0008006" key="4">
    <source>
        <dbReference type="Google" id="ProtNLM"/>
    </source>
</evidence>
<dbReference type="EMBL" id="JAPDFW010000072">
    <property type="protein sequence ID" value="KAJ5073809.1"/>
    <property type="molecule type" value="Genomic_DNA"/>
</dbReference>
<feature type="region of interest" description="Disordered" evidence="1">
    <location>
        <begin position="1"/>
        <end position="63"/>
    </location>
</feature>
<feature type="compositionally biased region" description="Low complexity" evidence="1">
    <location>
        <begin position="91"/>
        <end position="100"/>
    </location>
</feature>
<evidence type="ECO:0000313" key="3">
    <source>
        <dbReference type="Proteomes" id="UP001149090"/>
    </source>
</evidence>
<evidence type="ECO:0000256" key="1">
    <source>
        <dbReference type="SAM" id="MobiDB-lite"/>
    </source>
</evidence>
<name>A0A9Q0RB68_ANAIG</name>
<dbReference type="SUPFAM" id="SSF48452">
    <property type="entry name" value="TPR-like"/>
    <property type="match status" value="2"/>
</dbReference>
<accession>A0A9Q0RB68</accession>